<feature type="region of interest" description="Disordered" evidence="1">
    <location>
        <begin position="80"/>
        <end position="136"/>
    </location>
</feature>
<reference evidence="2" key="1">
    <citation type="journal article" date="2014" name="PLoS ONE">
        <title>Transcriptome-Based Identification of ABC Transporters in the Western Tarnished Plant Bug Lygus hesperus.</title>
        <authorList>
            <person name="Hull J.J."/>
            <person name="Chaney K."/>
            <person name="Geib S.M."/>
            <person name="Fabrick J.A."/>
            <person name="Brent C.S."/>
            <person name="Walsh D."/>
            <person name="Lavine L.C."/>
        </authorList>
    </citation>
    <scope>NUCLEOTIDE SEQUENCE</scope>
</reference>
<proteinExistence type="predicted"/>
<feature type="region of interest" description="Disordered" evidence="1">
    <location>
        <begin position="40"/>
        <end position="60"/>
    </location>
</feature>
<name>A0A0A9XXN2_LYGHE</name>
<evidence type="ECO:0000256" key="1">
    <source>
        <dbReference type="SAM" id="MobiDB-lite"/>
    </source>
</evidence>
<dbReference type="AlphaFoldDB" id="A0A0A9XXN2"/>
<evidence type="ECO:0000313" key="2">
    <source>
        <dbReference type="EMBL" id="JAG24689.1"/>
    </source>
</evidence>
<feature type="non-terminal residue" evidence="2">
    <location>
        <position position="1"/>
    </location>
</feature>
<organism evidence="2">
    <name type="scientific">Lygus hesperus</name>
    <name type="common">Western plant bug</name>
    <dbReference type="NCBI Taxonomy" id="30085"/>
    <lineage>
        <taxon>Eukaryota</taxon>
        <taxon>Metazoa</taxon>
        <taxon>Ecdysozoa</taxon>
        <taxon>Arthropoda</taxon>
        <taxon>Hexapoda</taxon>
        <taxon>Insecta</taxon>
        <taxon>Pterygota</taxon>
        <taxon>Neoptera</taxon>
        <taxon>Paraneoptera</taxon>
        <taxon>Hemiptera</taxon>
        <taxon>Heteroptera</taxon>
        <taxon>Panheteroptera</taxon>
        <taxon>Cimicomorpha</taxon>
        <taxon>Miridae</taxon>
        <taxon>Mirini</taxon>
        <taxon>Lygus</taxon>
    </lineage>
</organism>
<sequence>TIRPGGSPGDPVVTDMRAMRYDPTGAIQFKLHFDDEWQDLPNRSRMSISSTPPRPPLYTKRLPIPKDKFDDLQQLKNFIPTDCHPFFNELPHEDSSRREKKRKIAKEEVGGPSRDSVSSGNEKKLMERKTPKKPKD</sequence>
<reference evidence="2" key="2">
    <citation type="submission" date="2014-07" db="EMBL/GenBank/DDBJ databases">
        <authorList>
            <person name="Hull J."/>
        </authorList>
    </citation>
    <scope>NUCLEOTIDE SEQUENCE</scope>
</reference>
<accession>A0A0A9XXN2</accession>
<protein>
    <submittedName>
        <fullName evidence="2">Ribosome-recycling factor</fullName>
    </submittedName>
</protein>
<gene>
    <name evidence="2" type="primary">frr_3</name>
    <name evidence="2" type="ORF">CM83_9843</name>
</gene>
<dbReference type="EMBL" id="GBHO01018915">
    <property type="protein sequence ID" value="JAG24689.1"/>
    <property type="molecule type" value="Transcribed_RNA"/>
</dbReference>